<evidence type="ECO:0000313" key="4">
    <source>
        <dbReference type="Proteomes" id="UP001201163"/>
    </source>
</evidence>
<comment type="caution">
    <text evidence="3">The sequence shown here is derived from an EMBL/GenBank/DDBJ whole genome shotgun (WGS) entry which is preliminary data.</text>
</comment>
<organism evidence="3 4">
    <name type="scientific">Lactarius akahatsu</name>
    <dbReference type="NCBI Taxonomy" id="416441"/>
    <lineage>
        <taxon>Eukaryota</taxon>
        <taxon>Fungi</taxon>
        <taxon>Dikarya</taxon>
        <taxon>Basidiomycota</taxon>
        <taxon>Agaricomycotina</taxon>
        <taxon>Agaricomycetes</taxon>
        <taxon>Russulales</taxon>
        <taxon>Russulaceae</taxon>
        <taxon>Lactarius</taxon>
    </lineage>
</organism>
<protein>
    <recommendedName>
        <fullName evidence="2">DUF6534 domain-containing protein</fullName>
    </recommendedName>
</protein>
<feature type="transmembrane region" description="Helical" evidence="1">
    <location>
        <begin position="12"/>
        <end position="33"/>
    </location>
</feature>
<keyword evidence="4" id="KW-1185">Reference proteome</keyword>
<feature type="transmembrane region" description="Helical" evidence="1">
    <location>
        <begin position="230"/>
        <end position="258"/>
    </location>
</feature>
<keyword evidence="1" id="KW-1133">Transmembrane helix</keyword>
<feature type="transmembrane region" description="Helical" evidence="1">
    <location>
        <begin position="45"/>
        <end position="68"/>
    </location>
</feature>
<dbReference type="PANTHER" id="PTHR40465:SF1">
    <property type="entry name" value="DUF6534 DOMAIN-CONTAINING PROTEIN"/>
    <property type="match status" value="1"/>
</dbReference>
<gene>
    <name evidence="3" type="ORF">EDB92DRAFT_1953012</name>
</gene>
<feature type="transmembrane region" description="Helical" evidence="1">
    <location>
        <begin position="88"/>
        <end position="108"/>
    </location>
</feature>
<dbReference type="InterPro" id="IPR045339">
    <property type="entry name" value="DUF6534"/>
</dbReference>
<feature type="transmembrane region" description="Helical" evidence="1">
    <location>
        <begin position="264"/>
        <end position="284"/>
    </location>
</feature>
<keyword evidence="1" id="KW-0812">Transmembrane</keyword>
<evidence type="ECO:0000313" key="3">
    <source>
        <dbReference type="EMBL" id="KAH8981545.1"/>
    </source>
</evidence>
<dbReference type="Proteomes" id="UP001201163">
    <property type="component" value="Unassembled WGS sequence"/>
</dbReference>
<feature type="transmembrane region" description="Helical" evidence="1">
    <location>
        <begin position="194"/>
        <end position="218"/>
    </location>
</feature>
<evidence type="ECO:0000259" key="2">
    <source>
        <dbReference type="Pfam" id="PF20152"/>
    </source>
</evidence>
<feature type="domain" description="DUF6534" evidence="2">
    <location>
        <begin position="203"/>
        <end position="289"/>
    </location>
</feature>
<name>A0AAD4LCI4_9AGAM</name>
<dbReference type="Pfam" id="PF20152">
    <property type="entry name" value="DUF6534"/>
    <property type="match status" value="1"/>
</dbReference>
<evidence type="ECO:0000256" key="1">
    <source>
        <dbReference type="SAM" id="Phobius"/>
    </source>
</evidence>
<accession>A0AAD4LCI4</accession>
<keyword evidence="1" id="KW-0472">Membrane</keyword>
<reference evidence="3" key="1">
    <citation type="submission" date="2022-01" db="EMBL/GenBank/DDBJ databases">
        <title>Comparative genomics reveals a dynamic genome evolution in the ectomycorrhizal milk-cap (Lactarius) mushrooms.</title>
        <authorList>
            <consortium name="DOE Joint Genome Institute"/>
            <person name="Lebreton A."/>
            <person name="Tang N."/>
            <person name="Kuo A."/>
            <person name="LaButti K."/>
            <person name="Drula E."/>
            <person name="Barry K."/>
            <person name="Clum A."/>
            <person name="Lipzen A."/>
            <person name="Mousain D."/>
            <person name="Ng V."/>
            <person name="Wang R."/>
            <person name="Wang X."/>
            <person name="Dai Y."/>
            <person name="Henrissat B."/>
            <person name="Grigoriev I.V."/>
            <person name="Guerin-Laguette A."/>
            <person name="Yu F."/>
            <person name="Martin F.M."/>
        </authorList>
    </citation>
    <scope>NUCLEOTIDE SEQUENCE</scope>
    <source>
        <strain evidence="3">QP</strain>
    </source>
</reference>
<feature type="transmembrane region" description="Helical" evidence="1">
    <location>
        <begin position="120"/>
        <end position="139"/>
    </location>
</feature>
<dbReference type="EMBL" id="JAKELL010000114">
    <property type="protein sequence ID" value="KAH8981545.1"/>
    <property type="molecule type" value="Genomic_DNA"/>
</dbReference>
<sequence>MGALVPEDNNLGALFIGVILSAIVYGITWQQGYAYYTIHGNKDPLFLKILVSLLMVVDSVNLAFAAHGSYITSITNFGDYAADSHMPWSIPSIGITGMFLEVLIQHFYAYRVYRLSKGSLYMPVVIIVLSLTAVCAYKSKFLLNFVSINRKIPAAFGQSCMRGKSQSLGRVAKSDFGSRAITPNETEAHSKLRFFIASVAMQVACDMIITTSMVCYLLNTRTNIPRTDSILNTLALYTISCGTLTAISAIACLIMVSIYQHNWIYLPFYILQVRLYSCSFMSVLNSRSHIRRKFMGSNGSAITLSQLQSDTHSGALARLPLQHGTLPSVGRTTPPPTPGARRHLSLSLLESNIPVELEKRSSCS</sequence>
<proteinExistence type="predicted"/>
<dbReference type="AlphaFoldDB" id="A0AAD4LCI4"/>
<dbReference type="PANTHER" id="PTHR40465">
    <property type="entry name" value="CHROMOSOME 1, WHOLE GENOME SHOTGUN SEQUENCE"/>
    <property type="match status" value="1"/>
</dbReference>